<dbReference type="NCBIfam" id="TIGR00350">
    <property type="entry name" value="lytR_cpsA_psr"/>
    <property type="match status" value="1"/>
</dbReference>
<dbReference type="STRING" id="930128.SAMN05192532_10617"/>
<dbReference type="PANTHER" id="PTHR33392:SF3">
    <property type="entry name" value="POLYISOPRENYL-TEICHOIC ACID--PEPTIDOGLYCAN TEICHOIC ACID TRANSFERASE TAGT"/>
    <property type="match status" value="1"/>
</dbReference>
<proteinExistence type="inferred from homology"/>
<dbReference type="Gene3D" id="3.40.630.190">
    <property type="entry name" value="LCP protein"/>
    <property type="match status" value="1"/>
</dbReference>
<evidence type="ECO:0000256" key="1">
    <source>
        <dbReference type="ARBA" id="ARBA00006068"/>
    </source>
</evidence>
<dbReference type="PANTHER" id="PTHR33392">
    <property type="entry name" value="POLYISOPRENYL-TEICHOIC ACID--PEPTIDOGLYCAN TEICHOIC ACID TRANSFERASE TAGU"/>
    <property type="match status" value="1"/>
</dbReference>
<evidence type="ECO:0000256" key="3">
    <source>
        <dbReference type="ARBA" id="ARBA00022968"/>
    </source>
</evidence>
<evidence type="ECO:0000256" key="5">
    <source>
        <dbReference type="SAM" id="MobiDB-lite"/>
    </source>
</evidence>
<dbReference type="GO" id="GO:0071555">
    <property type="term" value="P:cell wall organization"/>
    <property type="evidence" value="ECO:0007669"/>
    <property type="project" value="UniProtKB-KW"/>
</dbReference>
<name>A0A1I2EJ63_9BACI</name>
<sequence length="348" mass="39161">MAKQQPRSRMRRRKRRQRRIFSIFMLIGLLSFVVLGGAIGYFAWKLTDVAADTQETLERGEKSELREVAVDPKEDNISVLFLGVDNRDGELDGLSDAMLLATFNKQEHSVKITSIPRDSLVTIPGRGEDKITHAHAYGGTDLAVRTVEELFDIPVDYFVKLNFEAFIEIINALDGIEVDVPFTFTEQDSEGNKGAITINEGTQVLNGEEALAYVRMRKKDPRGDLGRGERQQQVIEALIRKSASLSSIRNYDEVLNSIEEHMSMNLTFGNLLSLHGYASSLESIERLQLQGENTYINNVYYYTLQQESKDSISNALRAHLEVGENDTRQPGTSTATQDSQALNETEYE</sequence>
<reference evidence="8 9" key="1">
    <citation type="submission" date="2016-10" db="EMBL/GenBank/DDBJ databases">
        <authorList>
            <person name="de Groot N.N."/>
        </authorList>
    </citation>
    <scope>NUCLEOTIDE SEQUENCE [LARGE SCALE GENOMIC DNA]</scope>
    <source>
        <strain evidence="8 9">DSM 23995</strain>
    </source>
</reference>
<evidence type="ECO:0000256" key="2">
    <source>
        <dbReference type="ARBA" id="ARBA00022692"/>
    </source>
</evidence>
<evidence type="ECO:0000259" key="7">
    <source>
        <dbReference type="Pfam" id="PF03816"/>
    </source>
</evidence>
<protein>
    <submittedName>
        <fullName evidence="8">Cell envelope-related function transcriptional attenuator common domain-containing protein</fullName>
    </submittedName>
</protein>
<dbReference type="OrthoDB" id="27330at2"/>
<keyword evidence="2 6" id="KW-0812">Transmembrane</keyword>
<dbReference type="RefSeq" id="WP_091662591.1">
    <property type="nucleotide sequence ID" value="NZ_FONT01000006.1"/>
</dbReference>
<dbReference type="EMBL" id="FONT01000006">
    <property type="protein sequence ID" value="SFE92451.1"/>
    <property type="molecule type" value="Genomic_DNA"/>
</dbReference>
<keyword evidence="3" id="KW-0735">Signal-anchor</keyword>
<evidence type="ECO:0000313" key="9">
    <source>
        <dbReference type="Proteomes" id="UP000199516"/>
    </source>
</evidence>
<organism evidence="8 9">
    <name type="scientific">Alteribacillus iranensis</name>
    <dbReference type="NCBI Taxonomy" id="930128"/>
    <lineage>
        <taxon>Bacteria</taxon>
        <taxon>Bacillati</taxon>
        <taxon>Bacillota</taxon>
        <taxon>Bacilli</taxon>
        <taxon>Bacillales</taxon>
        <taxon>Bacillaceae</taxon>
        <taxon>Alteribacillus</taxon>
    </lineage>
</organism>
<dbReference type="AlphaFoldDB" id="A0A1I2EJ63"/>
<evidence type="ECO:0000256" key="6">
    <source>
        <dbReference type="SAM" id="Phobius"/>
    </source>
</evidence>
<feature type="domain" description="Cell envelope-related transcriptional attenuator" evidence="7">
    <location>
        <begin position="95"/>
        <end position="243"/>
    </location>
</feature>
<keyword evidence="9" id="KW-1185">Reference proteome</keyword>
<keyword evidence="6" id="KW-0472">Membrane</keyword>
<evidence type="ECO:0000256" key="4">
    <source>
        <dbReference type="ARBA" id="ARBA00022989"/>
    </source>
</evidence>
<dbReference type="InterPro" id="IPR050922">
    <property type="entry name" value="LytR/CpsA/Psr_CW_biosynth"/>
</dbReference>
<feature type="transmembrane region" description="Helical" evidence="6">
    <location>
        <begin position="20"/>
        <end position="44"/>
    </location>
</feature>
<evidence type="ECO:0000313" key="8">
    <source>
        <dbReference type="EMBL" id="SFE92451.1"/>
    </source>
</evidence>
<dbReference type="Pfam" id="PF03816">
    <property type="entry name" value="LytR_cpsA_psr"/>
    <property type="match status" value="1"/>
</dbReference>
<dbReference type="InterPro" id="IPR004474">
    <property type="entry name" value="LytR_CpsA_psr"/>
</dbReference>
<comment type="similarity">
    <text evidence="1">Belongs to the LytR/CpsA/Psr (LCP) family.</text>
</comment>
<gene>
    <name evidence="8" type="ORF">SAMN05192532_10617</name>
</gene>
<accession>A0A1I2EJ63</accession>
<keyword evidence="4 6" id="KW-1133">Transmembrane helix</keyword>
<dbReference type="Proteomes" id="UP000199516">
    <property type="component" value="Unassembled WGS sequence"/>
</dbReference>
<feature type="region of interest" description="Disordered" evidence="5">
    <location>
        <begin position="322"/>
        <end position="348"/>
    </location>
</feature>
<feature type="compositionally biased region" description="Polar residues" evidence="5">
    <location>
        <begin position="328"/>
        <end position="348"/>
    </location>
</feature>